<evidence type="ECO:0000256" key="1">
    <source>
        <dbReference type="ARBA" id="ARBA00023002"/>
    </source>
</evidence>
<dbReference type="PANTHER" id="PTHR43157">
    <property type="entry name" value="PHOSPHATIDYLINOSITOL-GLYCAN BIOSYNTHESIS CLASS F PROTEIN-RELATED"/>
    <property type="match status" value="1"/>
</dbReference>
<dbReference type="PRINTS" id="PR00080">
    <property type="entry name" value="SDRFAMILY"/>
</dbReference>
<reference evidence="3" key="1">
    <citation type="submission" date="2021-03" db="EMBL/GenBank/DDBJ databases">
        <title>Chromosome level genome of the anhydrobiotic midge Polypedilum vanderplanki.</title>
        <authorList>
            <person name="Yoshida Y."/>
            <person name="Kikawada T."/>
            <person name="Gusev O."/>
        </authorList>
    </citation>
    <scope>NUCLEOTIDE SEQUENCE</scope>
    <source>
        <strain evidence="3">NIAS01</strain>
        <tissue evidence="3">Whole body or cell culture</tissue>
    </source>
</reference>
<dbReference type="GO" id="GO:0016491">
    <property type="term" value="F:oxidoreductase activity"/>
    <property type="evidence" value="ECO:0007669"/>
    <property type="project" value="UniProtKB-KW"/>
</dbReference>
<evidence type="ECO:0000313" key="4">
    <source>
        <dbReference type="Proteomes" id="UP001107558"/>
    </source>
</evidence>
<dbReference type="OrthoDB" id="191139at2759"/>
<dbReference type="PRINTS" id="PR00081">
    <property type="entry name" value="GDHRDH"/>
</dbReference>
<dbReference type="Pfam" id="PF00106">
    <property type="entry name" value="adh_short"/>
    <property type="match status" value="1"/>
</dbReference>
<name>A0A9J6BLI8_POLVA</name>
<accession>A0A9J6BLI8</accession>
<dbReference type="SUPFAM" id="SSF51735">
    <property type="entry name" value="NAD(P)-binding Rossmann-fold domains"/>
    <property type="match status" value="1"/>
</dbReference>
<protein>
    <submittedName>
        <fullName evidence="3">Uncharacterized protein</fullName>
    </submittedName>
</protein>
<proteinExistence type="inferred from homology"/>
<keyword evidence="4" id="KW-1185">Reference proteome</keyword>
<organism evidence="3 4">
    <name type="scientific">Polypedilum vanderplanki</name>
    <name type="common">Sleeping chironomid midge</name>
    <dbReference type="NCBI Taxonomy" id="319348"/>
    <lineage>
        <taxon>Eukaryota</taxon>
        <taxon>Metazoa</taxon>
        <taxon>Ecdysozoa</taxon>
        <taxon>Arthropoda</taxon>
        <taxon>Hexapoda</taxon>
        <taxon>Insecta</taxon>
        <taxon>Pterygota</taxon>
        <taxon>Neoptera</taxon>
        <taxon>Endopterygota</taxon>
        <taxon>Diptera</taxon>
        <taxon>Nematocera</taxon>
        <taxon>Chironomoidea</taxon>
        <taxon>Chironomidae</taxon>
        <taxon>Chironominae</taxon>
        <taxon>Polypedilum</taxon>
        <taxon>Polypedilum</taxon>
    </lineage>
</organism>
<evidence type="ECO:0000313" key="3">
    <source>
        <dbReference type="EMBL" id="KAG5670634.1"/>
    </source>
</evidence>
<dbReference type="EMBL" id="JADBJN010000003">
    <property type="protein sequence ID" value="KAG5670634.1"/>
    <property type="molecule type" value="Genomic_DNA"/>
</dbReference>
<dbReference type="Proteomes" id="UP001107558">
    <property type="component" value="Chromosome 3"/>
</dbReference>
<dbReference type="InterPro" id="IPR002347">
    <property type="entry name" value="SDR_fam"/>
</dbReference>
<dbReference type="NCBIfam" id="NF004846">
    <property type="entry name" value="PRK06197.1"/>
    <property type="match status" value="1"/>
</dbReference>
<evidence type="ECO:0000256" key="2">
    <source>
        <dbReference type="RuleBase" id="RU000363"/>
    </source>
</evidence>
<dbReference type="InterPro" id="IPR036291">
    <property type="entry name" value="NAD(P)-bd_dom_sf"/>
</dbReference>
<sequence length="310" mass="34859">MSFFSDIQGIFIRGASYKKSTRCDGKVVIITGANAGIGKETAVELAARGAKVYIACRSIERGQSACKEIIQRTGNENVFVRKLDLASFASIREFAKGFLKEEKQFDILINNPGVMAIPLWRTEDLLEMQIGVNHFGHFLLTNLLLPLIKATESSRIINVSSMAHRWGKIKTDDLNSEKSYNEISCYAQSKLANILFTRELAKRLKDTKTTVNALHPGVVKTELARHVEKMNFLFNSKILSFFMYFFNKTAKQGAQTTIYAALDPDLANVSGQYFAECGLGKIYKQGLDDDIAKWLWNVSEKWTKLDSKSE</sequence>
<dbReference type="AlphaFoldDB" id="A0A9J6BLI8"/>
<gene>
    <name evidence="3" type="ORF">PVAND_000882</name>
</gene>
<dbReference type="Gene3D" id="3.40.50.720">
    <property type="entry name" value="NAD(P)-binding Rossmann-like Domain"/>
    <property type="match status" value="1"/>
</dbReference>
<keyword evidence="1" id="KW-0560">Oxidoreductase</keyword>
<comment type="similarity">
    <text evidence="2">Belongs to the short-chain dehydrogenases/reductases (SDR) family.</text>
</comment>
<dbReference type="PANTHER" id="PTHR43157:SF31">
    <property type="entry name" value="PHOSPHATIDYLINOSITOL-GLYCAN BIOSYNTHESIS CLASS F PROTEIN"/>
    <property type="match status" value="1"/>
</dbReference>
<comment type="caution">
    <text evidence="3">The sequence shown here is derived from an EMBL/GenBank/DDBJ whole genome shotgun (WGS) entry which is preliminary data.</text>
</comment>